<dbReference type="InterPro" id="IPR032466">
    <property type="entry name" value="Metal_Hydrolase"/>
</dbReference>
<organism evidence="1 2">
    <name type="scientific">Massilia yuzhufengensis</name>
    <dbReference type="NCBI Taxonomy" id="1164594"/>
    <lineage>
        <taxon>Bacteria</taxon>
        <taxon>Pseudomonadati</taxon>
        <taxon>Pseudomonadota</taxon>
        <taxon>Betaproteobacteria</taxon>
        <taxon>Burkholderiales</taxon>
        <taxon>Oxalobacteraceae</taxon>
        <taxon>Telluria group</taxon>
        <taxon>Massilia</taxon>
    </lineage>
</organism>
<dbReference type="Proteomes" id="UP000198639">
    <property type="component" value="Unassembled WGS sequence"/>
</dbReference>
<dbReference type="STRING" id="1164594.SAMN05216204_12014"/>
<evidence type="ECO:0008006" key="3">
    <source>
        <dbReference type="Google" id="ProtNLM"/>
    </source>
</evidence>
<dbReference type="Gene3D" id="3.20.20.140">
    <property type="entry name" value="Metal-dependent hydrolases"/>
    <property type="match status" value="1"/>
</dbReference>
<accession>A0A1I1R144</accession>
<protein>
    <recommendedName>
        <fullName evidence="3">Amidohydrolase</fullName>
    </recommendedName>
</protein>
<dbReference type="RefSeq" id="WP_370660058.1">
    <property type="nucleotide sequence ID" value="NZ_FOLD01000020.1"/>
</dbReference>
<proteinExistence type="predicted"/>
<gene>
    <name evidence="1" type="ORF">SAMN05216204_12014</name>
</gene>
<keyword evidence="2" id="KW-1185">Reference proteome</keyword>
<evidence type="ECO:0000313" key="1">
    <source>
        <dbReference type="EMBL" id="SFD25263.1"/>
    </source>
</evidence>
<name>A0A1I1R144_9BURK</name>
<dbReference type="SUPFAM" id="SSF51556">
    <property type="entry name" value="Metallo-dependent hydrolases"/>
    <property type="match status" value="1"/>
</dbReference>
<evidence type="ECO:0000313" key="2">
    <source>
        <dbReference type="Proteomes" id="UP000198639"/>
    </source>
</evidence>
<dbReference type="AlphaFoldDB" id="A0A1I1R144"/>
<sequence>MHFGNSDVQLENPAHIARLKEVFRAANRHRMAIAIHMRASISLERPYGEAQARAFLDHLMLEATDIVVQVAHLAGAGPGYEDPPANEVMRTFADAAARKEPSTRNLYFDVASIATPDITPEHAREMVERIRKVGVDKIFYGSRAATPTNLKPREAWAAFRALPLTEAEINRIADNVAPYLR</sequence>
<dbReference type="EMBL" id="FOLD01000020">
    <property type="protein sequence ID" value="SFD25263.1"/>
    <property type="molecule type" value="Genomic_DNA"/>
</dbReference>
<reference evidence="2" key="1">
    <citation type="submission" date="2016-10" db="EMBL/GenBank/DDBJ databases">
        <authorList>
            <person name="Varghese N."/>
            <person name="Submissions S."/>
        </authorList>
    </citation>
    <scope>NUCLEOTIDE SEQUENCE [LARGE SCALE GENOMIC DNA]</scope>
    <source>
        <strain evidence="2">CGMCC 1.12041</strain>
    </source>
</reference>